<dbReference type="PANTHER" id="PTHR11601:SF34">
    <property type="entry name" value="CYSTEINE DESULFURASE"/>
    <property type="match status" value="1"/>
</dbReference>
<dbReference type="Gene3D" id="3.40.640.10">
    <property type="entry name" value="Type I PLP-dependent aspartate aminotransferase-like (Major domain)"/>
    <property type="match status" value="1"/>
</dbReference>
<dbReference type="EMBL" id="CAFBSG010000001">
    <property type="protein sequence ID" value="CAB5238993.1"/>
    <property type="molecule type" value="Genomic_DNA"/>
</dbReference>
<evidence type="ECO:0000256" key="1">
    <source>
        <dbReference type="ARBA" id="ARBA00001933"/>
    </source>
</evidence>
<dbReference type="InterPro" id="IPR015422">
    <property type="entry name" value="PyrdxlP-dep_Trfase_small"/>
</dbReference>
<dbReference type="Pfam" id="PF00266">
    <property type="entry name" value="Aminotran_5"/>
    <property type="match status" value="1"/>
</dbReference>
<evidence type="ECO:0000256" key="2">
    <source>
        <dbReference type="ARBA" id="ARBA00006490"/>
    </source>
</evidence>
<dbReference type="InterPro" id="IPR015421">
    <property type="entry name" value="PyrdxlP-dep_Trfase_major"/>
</dbReference>
<evidence type="ECO:0000313" key="4">
    <source>
        <dbReference type="EMBL" id="CAB5238993.1"/>
    </source>
</evidence>
<protein>
    <submittedName>
        <fullName evidence="4">Unannotated protein</fullName>
    </submittedName>
</protein>
<comment type="cofactor">
    <cofactor evidence="1">
        <name>pyridoxal 5'-phosphate</name>
        <dbReference type="ChEBI" id="CHEBI:597326"/>
    </cofactor>
</comment>
<dbReference type="AlphaFoldDB" id="A0A6J7XPF2"/>
<accession>A0A6J7XPF2</accession>
<organism evidence="4">
    <name type="scientific">freshwater metagenome</name>
    <dbReference type="NCBI Taxonomy" id="449393"/>
    <lineage>
        <taxon>unclassified sequences</taxon>
        <taxon>metagenomes</taxon>
        <taxon>ecological metagenomes</taxon>
    </lineage>
</organism>
<dbReference type="InterPro" id="IPR000192">
    <property type="entry name" value="Aminotrans_V_dom"/>
</dbReference>
<dbReference type="InterPro" id="IPR015424">
    <property type="entry name" value="PyrdxlP-dep_Trfase"/>
</dbReference>
<gene>
    <name evidence="4" type="ORF">UFOPK3554_00020</name>
</gene>
<dbReference type="PANTHER" id="PTHR11601">
    <property type="entry name" value="CYSTEINE DESULFURYLASE FAMILY MEMBER"/>
    <property type="match status" value="1"/>
</dbReference>
<proteinExistence type="inferred from homology"/>
<reference evidence="4" key="1">
    <citation type="submission" date="2020-05" db="EMBL/GenBank/DDBJ databases">
        <authorList>
            <person name="Chiriac C."/>
            <person name="Salcher M."/>
            <person name="Ghai R."/>
            <person name="Kavagutti S V."/>
        </authorList>
    </citation>
    <scope>NUCLEOTIDE SEQUENCE</scope>
</reference>
<feature type="domain" description="Aminotransferase class V" evidence="3">
    <location>
        <begin position="224"/>
        <end position="339"/>
    </location>
</feature>
<evidence type="ECO:0000259" key="3">
    <source>
        <dbReference type="Pfam" id="PF00266"/>
    </source>
</evidence>
<sequence>MVRVTGNFQSESPIHPKALALLESAFEAGWADPKKLGQASAKAALLRNEAIESIASHLKIHPSQIETFGDPALGHHLSLTALMQERSQLVHSAIDRSEIFAIAQSARTTVLPVNHDGNILGTHSPSPHSVLALQIANGETGVIQKCDEIIEDVQPELIALDATVSGFQVELPRRWNTALFSSASWEGPAGVGILAIADRSVWRNPLPHISAARTGLSAYLPLLLASALALEERVSMAREEELRRRQLTTAIRSELSKIADCDIAGNLATSLPHITSASFMYCNGEEIIRSLAMDGFSVDSGSACTSENLEPSHVLAAMQVLTHGNVRITVHSGTTHDEVMGLLRSLSSTVIRMRA</sequence>
<name>A0A6J7XPF2_9ZZZZ</name>
<dbReference type="Gene3D" id="3.90.1150.10">
    <property type="entry name" value="Aspartate Aminotransferase, domain 1"/>
    <property type="match status" value="1"/>
</dbReference>
<dbReference type="SUPFAM" id="SSF53383">
    <property type="entry name" value="PLP-dependent transferases"/>
    <property type="match status" value="1"/>
</dbReference>
<comment type="similarity">
    <text evidence="2">Belongs to the class-V pyridoxal-phosphate-dependent aminotransferase family. NifS/IscS subfamily.</text>
</comment>